<reference evidence="1" key="1">
    <citation type="journal article" date="2020" name="Nature">
        <title>Giant virus diversity and host interactions through global metagenomics.</title>
        <authorList>
            <person name="Schulz F."/>
            <person name="Roux S."/>
            <person name="Paez-Espino D."/>
            <person name="Jungbluth S."/>
            <person name="Walsh D.A."/>
            <person name="Denef V.J."/>
            <person name="McMahon K.D."/>
            <person name="Konstantinidis K.T."/>
            <person name="Eloe-Fadrosh E.A."/>
            <person name="Kyrpides N.C."/>
            <person name="Woyke T."/>
        </authorList>
    </citation>
    <scope>NUCLEOTIDE SEQUENCE</scope>
    <source>
        <strain evidence="1">GVMAG-M-3300025626-8</strain>
    </source>
</reference>
<dbReference type="EMBL" id="MN740287">
    <property type="protein sequence ID" value="QHT98090.1"/>
    <property type="molecule type" value="Genomic_DNA"/>
</dbReference>
<name>A0A6C0IZV5_9ZZZZ</name>
<sequence length="241" mass="27920">MNEMQTLIKSNPWIDAEERHLSIKKIYVCEDIQKWKTYDILLSTDKNDHLIEYNTLTRILDVMPQNLSWDGKFALGVELSTNDWRNQLKTFISNKNGTVCFLNFKKHKLTKSEFQMYIDQENEKKMVIEELLKNAKLSIENKENKLTMSTSPDPIKSLVIGCPPNKCDVLMTRSEFIDAIPDSCLQRYVKENGVIIHFGRLGNTQRTLTSATYIDAAVLPKLNTHNTWVKDFHDYASILIS</sequence>
<organism evidence="1">
    <name type="scientific">viral metagenome</name>
    <dbReference type="NCBI Taxonomy" id="1070528"/>
    <lineage>
        <taxon>unclassified sequences</taxon>
        <taxon>metagenomes</taxon>
        <taxon>organismal metagenomes</taxon>
    </lineage>
</organism>
<dbReference type="AlphaFoldDB" id="A0A6C0IZV5"/>
<evidence type="ECO:0000313" key="1">
    <source>
        <dbReference type="EMBL" id="QHT98090.1"/>
    </source>
</evidence>
<accession>A0A6C0IZV5</accession>
<protein>
    <submittedName>
        <fullName evidence="1">Uncharacterized protein</fullName>
    </submittedName>
</protein>
<proteinExistence type="predicted"/>